<dbReference type="AlphaFoldDB" id="A0A438BCP6"/>
<evidence type="ECO:0000313" key="2">
    <source>
        <dbReference type="Proteomes" id="UP000286208"/>
    </source>
</evidence>
<dbReference type="EMBL" id="RKLP01000007">
    <property type="protein sequence ID" value="RVW08754.1"/>
    <property type="molecule type" value="Genomic_DNA"/>
</dbReference>
<comment type="caution">
    <text evidence="1">The sequence shown here is derived from an EMBL/GenBank/DDBJ whole genome shotgun (WGS) entry which is preliminary data.</text>
</comment>
<name>A0A438BCP6_9NOCA</name>
<dbReference type="OrthoDB" id="4464679at2"/>
<reference evidence="1 2" key="1">
    <citation type="submission" date="2018-11" db="EMBL/GenBank/DDBJ databases">
        <title>Rhodococcus spongicola sp. nov. and Rhodococcus xishaensis sp. nov. from marine sponges.</title>
        <authorList>
            <person name="Li L."/>
            <person name="Lin H.W."/>
        </authorList>
    </citation>
    <scope>NUCLEOTIDE SEQUENCE [LARGE SCALE GENOMIC DNA]</scope>
    <source>
        <strain evidence="1 2">CCTCC AB2014297</strain>
    </source>
</reference>
<organism evidence="1 2">
    <name type="scientific">Prescottella agglutinans</name>
    <dbReference type="NCBI Taxonomy" id="1644129"/>
    <lineage>
        <taxon>Bacteria</taxon>
        <taxon>Bacillati</taxon>
        <taxon>Actinomycetota</taxon>
        <taxon>Actinomycetes</taxon>
        <taxon>Mycobacteriales</taxon>
        <taxon>Nocardiaceae</taxon>
        <taxon>Prescottella</taxon>
    </lineage>
</organism>
<accession>A0A438BCP6</accession>
<keyword evidence="2" id="KW-1185">Reference proteome</keyword>
<proteinExistence type="predicted"/>
<dbReference type="Proteomes" id="UP000286208">
    <property type="component" value="Unassembled WGS sequence"/>
</dbReference>
<sequence length="135" mass="15246">MFRFRRSGRSDAVSSPYDPRDLLWAYERHVTRAVRPSGELLIEIPLRDAGTLEVTVPDPSADWIDSRVRGLCATLGALDRRAQRILRGEFRIGWIELDSADHGTVDYWAIGVNSEYAVDISWTGDGWEESAPEPD</sequence>
<evidence type="ECO:0000313" key="1">
    <source>
        <dbReference type="EMBL" id="RVW08754.1"/>
    </source>
</evidence>
<protein>
    <submittedName>
        <fullName evidence="1">Uncharacterized protein</fullName>
    </submittedName>
</protein>
<gene>
    <name evidence="1" type="ORF">EGT67_14610</name>
</gene>